<comment type="caution">
    <text evidence="1">The sequence shown here is derived from an EMBL/GenBank/DDBJ whole genome shotgun (WGS) entry which is preliminary data.</text>
</comment>
<dbReference type="EMBL" id="JAUTXU010000054">
    <property type="protein sequence ID" value="KAK3714724.1"/>
    <property type="molecule type" value="Genomic_DNA"/>
</dbReference>
<proteinExistence type="predicted"/>
<protein>
    <submittedName>
        <fullName evidence="1">Uncharacterized protein</fullName>
    </submittedName>
</protein>
<dbReference type="Proteomes" id="UP001281147">
    <property type="component" value="Unassembled WGS sequence"/>
</dbReference>
<evidence type="ECO:0000313" key="1">
    <source>
        <dbReference type="EMBL" id="KAK3714724.1"/>
    </source>
</evidence>
<evidence type="ECO:0000313" key="2">
    <source>
        <dbReference type="Proteomes" id="UP001281147"/>
    </source>
</evidence>
<reference evidence="1" key="1">
    <citation type="submission" date="2023-07" db="EMBL/GenBank/DDBJ databases">
        <title>Black Yeasts Isolated from many extreme environments.</title>
        <authorList>
            <person name="Coleine C."/>
            <person name="Stajich J.E."/>
            <person name="Selbmann L."/>
        </authorList>
    </citation>
    <scope>NUCLEOTIDE SEQUENCE</scope>
    <source>
        <strain evidence="1">CCFEE 5714</strain>
    </source>
</reference>
<accession>A0ACC3ND56</accession>
<keyword evidence="2" id="KW-1185">Reference proteome</keyword>
<organism evidence="1 2">
    <name type="scientific">Vermiconidia calcicola</name>
    <dbReference type="NCBI Taxonomy" id="1690605"/>
    <lineage>
        <taxon>Eukaryota</taxon>
        <taxon>Fungi</taxon>
        <taxon>Dikarya</taxon>
        <taxon>Ascomycota</taxon>
        <taxon>Pezizomycotina</taxon>
        <taxon>Dothideomycetes</taxon>
        <taxon>Dothideomycetidae</taxon>
        <taxon>Mycosphaerellales</taxon>
        <taxon>Extremaceae</taxon>
        <taxon>Vermiconidia</taxon>
    </lineage>
</organism>
<name>A0ACC3ND56_9PEZI</name>
<gene>
    <name evidence="1" type="ORF">LTR37_007704</name>
</gene>
<sequence length="634" mass="71813">MLQTRSQSQSKSRLEAFPPELWQHVLSYLPEDPTRSANDLPDGGFHYTDAFPPLVRTSTLVSLCRVSKFAQAIAEPILYRQFSTRHAIALPVWASRVLPVPRLAAHVRELDVDFTRVVEWNVLPWTEKAIHIFMFRAHELGIDGALGECNGDCRVNLGLVLKLAIAHLPNLEKLMVNMRNNDGLAKFYNIPSCLQQHANRVPNLRELRIDIPDNDANGTVIGNRVSKLAGLLSLPTLERVHLYGIMGSTGEGLDTIDWPVCKRLKWLRLTEASLTAFQLETIIAACPNLEAFEYRCGTCGEYPEDFVGPEAVKALEPQANVLKMLTLDLAQRVDANWNFTLGRDFVESFVQFQVLEELSLESLLVLRERAKRVKGTAQDDEPYLETIPEVDDLFKNYFPASLQSLRITHVYRNIEKPLSELAKNVSEWLPRLREVQLDIGRFESTLEYLDVQPVVGEPQPPGKLYEDVLNDEKLKAQLDKEYSEAEMVDMGTADGDKCFMVPHGFVIGDYKASNNNYLTKGADIRHLPPLWQAIVADFNAAGVRVKVGVETHMLQLRQEITNNRPFAGWMGPPAPVINFDDNEQMAKLSWRSQDECYWSHPAGDRWRVHTFGGSVPHIRYMYEGQSLSSFSFPD</sequence>